<keyword evidence="2" id="KW-0732">Signal</keyword>
<evidence type="ECO:0000313" key="4">
    <source>
        <dbReference type="Proteomes" id="UP000252266"/>
    </source>
</evidence>
<evidence type="ECO:0000256" key="2">
    <source>
        <dbReference type="SAM" id="SignalP"/>
    </source>
</evidence>
<evidence type="ECO:0000256" key="1">
    <source>
        <dbReference type="ARBA" id="ARBA00006987"/>
    </source>
</evidence>
<dbReference type="Gene3D" id="3.40.190.150">
    <property type="entry name" value="Bordetella uptake gene, domain 1"/>
    <property type="match status" value="1"/>
</dbReference>
<dbReference type="SUPFAM" id="SSF53850">
    <property type="entry name" value="Periplasmic binding protein-like II"/>
    <property type="match status" value="1"/>
</dbReference>
<accession>A0A367X8U5</accession>
<reference evidence="3 4" key="1">
    <citation type="submission" date="2014-07" db="EMBL/GenBank/DDBJ databases">
        <title>Draft genome sequence of Thalassospira xiamenensis IB13.</title>
        <authorList>
            <person name="Lai Q."/>
            <person name="Shao Z."/>
        </authorList>
    </citation>
    <scope>NUCLEOTIDE SEQUENCE [LARGE SCALE GENOMIC DNA]</scope>
    <source>
        <strain evidence="3 4">IB13</strain>
    </source>
</reference>
<feature type="chain" id="PRO_5017082767" description="Tripartite-type tricarboxylate transporter, receptor component TctC" evidence="2">
    <location>
        <begin position="25"/>
        <end position="340"/>
    </location>
</feature>
<gene>
    <name evidence="3" type="ORF">TH44_12525</name>
</gene>
<evidence type="ECO:0008006" key="5">
    <source>
        <dbReference type="Google" id="ProtNLM"/>
    </source>
</evidence>
<name>A0A367X8U5_9PROT</name>
<comment type="similarity">
    <text evidence="1">Belongs to the UPF0065 (bug) family.</text>
</comment>
<sequence length="340" mass="36310">MTLRKYLSTAAVALGVLVSNSAFAETVEEFYSGKTINLYIGYSVGGGYDTYARMIAAHIGKHIPGNPTVVPNNMPGAGSLRLTNWLYEAAPADGTAFGAIARAAPFEPLLKNQAANFKASEFNFIGNANREYSLCAANADSGVKNVEDLKSTELLVGGTGAASDPNIQANVLNEAIGSKMTIVDGYPGGNDIVLAMERGEVQGRCGWSWSTIKATKMDLVNDGKVNLLLQFSSSPHPELLDVPLALDLTDDKTSRALINFVVATQEMGRPYIAPPGVPEDRVEALREAFAETMSDPEFLEAATAAGLEISPSSGRDLQTIVQSVYQTEESVLNKLIELRK</sequence>
<dbReference type="Gene3D" id="3.40.190.10">
    <property type="entry name" value="Periplasmic binding protein-like II"/>
    <property type="match status" value="1"/>
</dbReference>
<dbReference type="InterPro" id="IPR005064">
    <property type="entry name" value="BUG"/>
</dbReference>
<dbReference type="Proteomes" id="UP000252266">
    <property type="component" value="Unassembled WGS sequence"/>
</dbReference>
<dbReference type="EMBL" id="JPWJ01000006">
    <property type="protein sequence ID" value="RCK50074.1"/>
    <property type="molecule type" value="Genomic_DNA"/>
</dbReference>
<dbReference type="PANTHER" id="PTHR42928:SF5">
    <property type="entry name" value="BLR1237 PROTEIN"/>
    <property type="match status" value="1"/>
</dbReference>
<protein>
    <recommendedName>
        <fullName evidence="5">Tripartite-type tricarboxylate transporter, receptor component TctC</fullName>
    </recommendedName>
</protein>
<dbReference type="Pfam" id="PF03401">
    <property type="entry name" value="TctC"/>
    <property type="match status" value="1"/>
</dbReference>
<comment type="caution">
    <text evidence="3">The sequence shown here is derived from an EMBL/GenBank/DDBJ whole genome shotgun (WGS) entry which is preliminary data.</text>
</comment>
<dbReference type="PANTHER" id="PTHR42928">
    <property type="entry name" value="TRICARBOXYLATE-BINDING PROTEIN"/>
    <property type="match status" value="1"/>
</dbReference>
<proteinExistence type="inferred from homology"/>
<evidence type="ECO:0000313" key="3">
    <source>
        <dbReference type="EMBL" id="RCK50074.1"/>
    </source>
</evidence>
<feature type="signal peptide" evidence="2">
    <location>
        <begin position="1"/>
        <end position="24"/>
    </location>
</feature>
<dbReference type="AlphaFoldDB" id="A0A367X8U5"/>
<dbReference type="RefSeq" id="WP_082832699.1">
    <property type="nucleotide sequence ID" value="NZ_JPWJ01000006.1"/>
</dbReference>
<organism evidence="3 4">
    <name type="scientific">Thalassospira xiamenensis</name>
    <dbReference type="NCBI Taxonomy" id="220697"/>
    <lineage>
        <taxon>Bacteria</taxon>
        <taxon>Pseudomonadati</taxon>
        <taxon>Pseudomonadota</taxon>
        <taxon>Alphaproteobacteria</taxon>
        <taxon>Rhodospirillales</taxon>
        <taxon>Thalassospiraceae</taxon>
        <taxon>Thalassospira</taxon>
    </lineage>
</organism>
<dbReference type="InterPro" id="IPR042100">
    <property type="entry name" value="Bug_dom1"/>
</dbReference>